<dbReference type="Pfam" id="PF00117">
    <property type="entry name" value="GATase"/>
    <property type="match status" value="1"/>
</dbReference>
<evidence type="ECO:0000313" key="3">
    <source>
        <dbReference type="Proteomes" id="UP001500074"/>
    </source>
</evidence>
<dbReference type="InterPro" id="IPR044992">
    <property type="entry name" value="ChyE-like"/>
</dbReference>
<name>A0ABP9R4U5_9GAMM</name>
<reference evidence="3" key="1">
    <citation type="journal article" date="2019" name="Int. J. Syst. Evol. Microbiol.">
        <title>The Global Catalogue of Microorganisms (GCM) 10K type strain sequencing project: providing services to taxonomists for standard genome sequencing and annotation.</title>
        <authorList>
            <consortium name="The Broad Institute Genomics Platform"/>
            <consortium name="The Broad Institute Genome Sequencing Center for Infectious Disease"/>
            <person name="Wu L."/>
            <person name="Ma J."/>
        </authorList>
    </citation>
    <scope>NUCLEOTIDE SEQUENCE [LARGE SCALE GENOMIC DNA]</scope>
    <source>
        <strain evidence="3">JCM 18472</strain>
    </source>
</reference>
<dbReference type="InterPro" id="IPR017926">
    <property type="entry name" value="GATASE"/>
</dbReference>
<evidence type="ECO:0000313" key="2">
    <source>
        <dbReference type="EMBL" id="GAA5171656.1"/>
    </source>
</evidence>
<evidence type="ECO:0000259" key="1">
    <source>
        <dbReference type="Pfam" id="PF00117"/>
    </source>
</evidence>
<dbReference type="Gene3D" id="3.40.50.880">
    <property type="match status" value="1"/>
</dbReference>
<dbReference type="PANTHER" id="PTHR42695:SF5">
    <property type="entry name" value="GLUTAMINE AMIDOTRANSFERASE YLR126C-RELATED"/>
    <property type="match status" value="1"/>
</dbReference>
<dbReference type="EMBL" id="BAABKI010000010">
    <property type="protein sequence ID" value="GAA5171656.1"/>
    <property type="molecule type" value="Genomic_DNA"/>
</dbReference>
<keyword evidence="2" id="KW-0315">Glutamine amidotransferase</keyword>
<accession>A0ABP9R4U5</accession>
<dbReference type="CDD" id="cd01741">
    <property type="entry name" value="GATase1_1"/>
    <property type="match status" value="1"/>
</dbReference>
<dbReference type="Proteomes" id="UP001500074">
    <property type="component" value="Unassembled WGS sequence"/>
</dbReference>
<comment type="caution">
    <text evidence="2">The sequence shown here is derived from an EMBL/GenBank/DDBJ whole genome shotgun (WGS) entry which is preliminary data.</text>
</comment>
<dbReference type="PANTHER" id="PTHR42695">
    <property type="entry name" value="GLUTAMINE AMIDOTRANSFERASE YLR126C-RELATED"/>
    <property type="match status" value="1"/>
</dbReference>
<dbReference type="InterPro" id="IPR029062">
    <property type="entry name" value="Class_I_gatase-like"/>
</dbReference>
<organism evidence="2 3">
    <name type="scientific">Modicisalibacter zincidurans</name>
    <dbReference type="NCBI Taxonomy" id="1178777"/>
    <lineage>
        <taxon>Bacteria</taxon>
        <taxon>Pseudomonadati</taxon>
        <taxon>Pseudomonadota</taxon>
        <taxon>Gammaproteobacteria</taxon>
        <taxon>Oceanospirillales</taxon>
        <taxon>Halomonadaceae</taxon>
        <taxon>Modicisalibacter</taxon>
    </lineage>
</organism>
<proteinExistence type="predicted"/>
<feature type="domain" description="Glutamine amidotransferase" evidence="1">
    <location>
        <begin position="50"/>
        <end position="184"/>
    </location>
</feature>
<keyword evidence="3" id="KW-1185">Reference proteome</keyword>
<dbReference type="PROSITE" id="PS51273">
    <property type="entry name" value="GATASE_TYPE_1"/>
    <property type="match status" value="1"/>
</dbReference>
<protein>
    <submittedName>
        <fullName evidence="2">Type 1 glutamine amidotransferase</fullName>
    </submittedName>
</protein>
<dbReference type="SUPFAM" id="SSF52317">
    <property type="entry name" value="Class I glutamine amidotransferase-like"/>
    <property type="match status" value="1"/>
</dbReference>
<sequence length="238" mass="26343">MRIHHGFTMHIYFLQHAAHYGPARFADWLDGMGHSHNTSHLYAGEMPPRLEDCDALIVLDGPQAHDASDDYPWLKRERKLLLRALKSAKPVLGVGLGAQLIATQLSAIVSRGTYAETGWHAVSLAPQSPFDLPETFEAFHWHRDIFGLPEDALPLGASAASPVQGFAWDAGRVIGLQCHLEATRESVAALLAERPESLVGSGPYMQDATTMLDDPRRFDRLAALLDRVMMRWMANAAR</sequence>
<gene>
    <name evidence="2" type="ORF">GCM10023342_06820</name>
</gene>